<keyword evidence="2" id="KW-1185">Reference proteome</keyword>
<accession>A0ACC1JU66</accession>
<sequence length="215" mass="24403">MFHEPDRPVKPNSLRGALLQASVAIHNINLTPENPTHPEGEWQAVGRAQEHIYAVGLYFYDVENIASPKIKFRDPVWRGLFYNPDEFRGFCAGHDVKDIRSHSCVLEQEVGAVEIKSGGYICYPNFYQTKMPCFELADPTRPGHVKYIAFYVVNIAYELVSTSIVPPQQPHWTGVTESAEEAKAALKNKKELEKWHGCSKSVKNRFDSVIYVGDY</sequence>
<evidence type="ECO:0000313" key="1">
    <source>
        <dbReference type="EMBL" id="KAJ2767367.1"/>
    </source>
</evidence>
<organism evidence="1 2">
    <name type="scientific">Coemansia linderi</name>
    <dbReference type="NCBI Taxonomy" id="2663919"/>
    <lineage>
        <taxon>Eukaryota</taxon>
        <taxon>Fungi</taxon>
        <taxon>Fungi incertae sedis</taxon>
        <taxon>Zoopagomycota</taxon>
        <taxon>Kickxellomycotina</taxon>
        <taxon>Kickxellomycetes</taxon>
        <taxon>Kickxellales</taxon>
        <taxon>Kickxellaceae</taxon>
        <taxon>Coemansia</taxon>
    </lineage>
</organism>
<dbReference type="Proteomes" id="UP001140066">
    <property type="component" value="Unassembled WGS sequence"/>
</dbReference>
<protein>
    <submittedName>
        <fullName evidence="1">Uncharacterized protein</fullName>
    </submittedName>
</protein>
<reference evidence="1" key="1">
    <citation type="submission" date="2022-07" db="EMBL/GenBank/DDBJ databases">
        <title>Phylogenomic reconstructions and comparative analyses of Kickxellomycotina fungi.</title>
        <authorList>
            <person name="Reynolds N.K."/>
            <person name="Stajich J.E."/>
            <person name="Barry K."/>
            <person name="Grigoriev I.V."/>
            <person name="Crous P."/>
            <person name="Smith M.E."/>
        </authorList>
    </citation>
    <scope>NUCLEOTIDE SEQUENCE</scope>
    <source>
        <strain evidence="1">BCRC 34191</strain>
    </source>
</reference>
<name>A0ACC1JU66_9FUNG</name>
<dbReference type="EMBL" id="JANBUK010003462">
    <property type="protein sequence ID" value="KAJ2767367.1"/>
    <property type="molecule type" value="Genomic_DNA"/>
</dbReference>
<evidence type="ECO:0000313" key="2">
    <source>
        <dbReference type="Proteomes" id="UP001140066"/>
    </source>
</evidence>
<comment type="caution">
    <text evidence="1">The sequence shown here is derived from an EMBL/GenBank/DDBJ whole genome shotgun (WGS) entry which is preliminary data.</text>
</comment>
<proteinExistence type="predicted"/>
<gene>
    <name evidence="1" type="ORF">GGI18_005812</name>
</gene>